<reference evidence="9 10" key="1">
    <citation type="submission" date="2017-11" db="EMBL/GenBank/DDBJ databases">
        <title>Draft Genome Sequence of Methylobacter psychrotolerans Sph1T, an Obligate Methanotroph from Low-Temperature Environments.</title>
        <authorList>
            <person name="Oshkin I.Y."/>
            <person name="Miroshnikov K."/>
            <person name="Belova S.E."/>
            <person name="Korzhenkov A."/>
            <person name="Toshchakov S.V."/>
            <person name="Dedysh S.N."/>
        </authorList>
    </citation>
    <scope>NUCLEOTIDE SEQUENCE [LARGE SCALE GENOMIC DNA]</scope>
    <source>
        <strain evidence="9 10">Sph1</strain>
    </source>
</reference>
<proteinExistence type="inferred from homology"/>
<evidence type="ECO:0000313" key="9">
    <source>
        <dbReference type="EMBL" id="POZ51634.1"/>
    </source>
</evidence>
<dbReference type="SUPFAM" id="SSF55120">
    <property type="entry name" value="Pseudouridine synthase"/>
    <property type="match status" value="1"/>
</dbReference>
<evidence type="ECO:0000256" key="2">
    <source>
        <dbReference type="ARBA" id="ARBA00022694"/>
    </source>
</evidence>
<dbReference type="GO" id="GO:0031119">
    <property type="term" value="P:tRNA pseudouridine synthesis"/>
    <property type="evidence" value="ECO:0007669"/>
    <property type="project" value="UniProtKB-UniRule"/>
</dbReference>
<accession>A0A2S5CLG8</accession>
<sequence>MRIILGIEYNGSAYYGWQAQAHACSVQQVLEQALSNIAQHPVTVLCAGRTDSGVHALEQVVHFDSSAERPLQAWHLGGNSHLPNDVRILWAQPAPAGFHARYSAIARYYRYIISNRATQSALLYQQTTWCPQPLDAEKMHQAAQALLGEHDFTSFRAQGCQSKSPRRMLYFITVYRQGDQVIMDISANAFLHHMVRNIAGVLMEIGMGKQPVTWTQFLLAAKDRKLAARTAPPQGLYLGGVYYPKQFGLVKNPVFAQLPDDAKRFDDGWANKSIGL</sequence>
<evidence type="ECO:0000256" key="6">
    <source>
        <dbReference type="PIRSR" id="PIRSR001430-2"/>
    </source>
</evidence>
<dbReference type="Proteomes" id="UP000237423">
    <property type="component" value="Unassembled WGS sequence"/>
</dbReference>
<name>A0A2S5CLG8_9GAMM</name>
<dbReference type="RefSeq" id="WP_103974520.1">
    <property type="nucleotide sequence ID" value="NZ_PGFZ01000005.1"/>
</dbReference>
<dbReference type="Gene3D" id="3.30.70.660">
    <property type="entry name" value="Pseudouridine synthase I, catalytic domain, C-terminal subdomain"/>
    <property type="match status" value="1"/>
</dbReference>
<gene>
    <name evidence="4" type="primary">truA</name>
    <name evidence="9" type="ORF">AADEFJLK_02502</name>
</gene>
<dbReference type="InterPro" id="IPR020095">
    <property type="entry name" value="PsdUridine_synth_TruA_C"/>
</dbReference>
<dbReference type="InterPro" id="IPR020103">
    <property type="entry name" value="PsdUridine_synth_cat_dom_sf"/>
</dbReference>
<dbReference type="NCBIfam" id="TIGR00071">
    <property type="entry name" value="hisT_truA"/>
    <property type="match status" value="1"/>
</dbReference>
<dbReference type="GO" id="GO:0003723">
    <property type="term" value="F:RNA binding"/>
    <property type="evidence" value="ECO:0007669"/>
    <property type="project" value="InterPro"/>
</dbReference>
<dbReference type="PANTHER" id="PTHR11142">
    <property type="entry name" value="PSEUDOURIDYLATE SYNTHASE"/>
    <property type="match status" value="1"/>
</dbReference>
<dbReference type="EC" id="5.4.99.12" evidence="4"/>
<evidence type="ECO:0000256" key="3">
    <source>
        <dbReference type="ARBA" id="ARBA00023235"/>
    </source>
</evidence>
<dbReference type="Pfam" id="PF01416">
    <property type="entry name" value="PseudoU_synth_1"/>
    <property type="match status" value="2"/>
</dbReference>
<feature type="domain" description="Pseudouridine synthase I TruA alpha/beta" evidence="8">
    <location>
        <begin position="8"/>
        <end position="103"/>
    </location>
</feature>
<comment type="function">
    <text evidence="4">Formation of pseudouridine at positions 38, 39 and 40 in the anticodon stem and loop of transfer RNAs.</text>
</comment>
<dbReference type="AlphaFoldDB" id="A0A2S5CLG8"/>
<comment type="caution">
    <text evidence="4">Lacks conserved residue(s) required for the propagation of feature annotation.</text>
</comment>
<protein>
    <recommendedName>
        <fullName evidence="4">tRNA pseudouridine synthase A</fullName>
        <ecNumber evidence="4">5.4.99.12</ecNumber>
    </recommendedName>
    <alternativeName>
        <fullName evidence="4">tRNA pseudouridine(38-40) synthase</fullName>
    </alternativeName>
    <alternativeName>
        <fullName evidence="4">tRNA pseudouridylate synthase I</fullName>
    </alternativeName>
    <alternativeName>
        <fullName evidence="4">tRNA-uridine isomerase I</fullName>
    </alternativeName>
</protein>
<dbReference type="FunFam" id="3.30.70.580:FF:000001">
    <property type="entry name" value="tRNA pseudouridine synthase A"/>
    <property type="match status" value="1"/>
</dbReference>
<evidence type="ECO:0000259" key="8">
    <source>
        <dbReference type="Pfam" id="PF01416"/>
    </source>
</evidence>
<dbReference type="InterPro" id="IPR020094">
    <property type="entry name" value="TruA/RsuA/RluB/E/F_N"/>
</dbReference>
<evidence type="ECO:0000256" key="7">
    <source>
        <dbReference type="RuleBase" id="RU003792"/>
    </source>
</evidence>
<organism evidence="9 10">
    <name type="scientific">Methylovulum psychrotolerans</name>
    <dbReference type="NCBI Taxonomy" id="1704499"/>
    <lineage>
        <taxon>Bacteria</taxon>
        <taxon>Pseudomonadati</taxon>
        <taxon>Pseudomonadota</taxon>
        <taxon>Gammaproteobacteria</taxon>
        <taxon>Methylococcales</taxon>
        <taxon>Methylococcaceae</taxon>
        <taxon>Methylovulum</taxon>
    </lineage>
</organism>
<comment type="caution">
    <text evidence="9">The sequence shown here is derived from an EMBL/GenBank/DDBJ whole genome shotgun (WGS) entry which is preliminary data.</text>
</comment>
<evidence type="ECO:0000313" key="10">
    <source>
        <dbReference type="Proteomes" id="UP000237423"/>
    </source>
</evidence>
<dbReference type="PIRSF" id="PIRSF001430">
    <property type="entry name" value="tRNA_psdUrid_synth"/>
    <property type="match status" value="1"/>
</dbReference>
<feature type="binding site" evidence="4 6">
    <location>
        <position position="109"/>
    </location>
    <ligand>
        <name>substrate</name>
    </ligand>
</feature>
<feature type="active site" description="Nucleophile" evidence="4 5">
    <location>
        <position position="51"/>
    </location>
</feature>
<keyword evidence="3 4" id="KW-0413">Isomerase</keyword>
<comment type="similarity">
    <text evidence="1 4 7">Belongs to the tRNA pseudouridine synthase TruA family.</text>
</comment>
<dbReference type="EMBL" id="PGFZ01000005">
    <property type="protein sequence ID" value="POZ51634.1"/>
    <property type="molecule type" value="Genomic_DNA"/>
</dbReference>
<comment type="catalytic activity">
    <reaction evidence="4 7">
        <text>uridine(38/39/40) in tRNA = pseudouridine(38/39/40) in tRNA</text>
        <dbReference type="Rhea" id="RHEA:22376"/>
        <dbReference type="Rhea" id="RHEA-COMP:10085"/>
        <dbReference type="Rhea" id="RHEA-COMP:10087"/>
        <dbReference type="ChEBI" id="CHEBI:65314"/>
        <dbReference type="ChEBI" id="CHEBI:65315"/>
        <dbReference type="EC" id="5.4.99.12"/>
    </reaction>
</comment>
<dbReference type="InterPro" id="IPR020097">
    <property type="entry name" value="PsdUridine_synth_TruA_a/b_dom"/>
</dbReference>
<comment type="subunit">
    <text evidence="4">Homodimer.</text>
</comment>
<dbReference type="HAMAP" id="MF_00171">
    <property type="entry name" value="TruA"/>
    <property type="match status" value="1"/>
</dbReference>
<dbReference type="GO" id="GO:0160147">
    <property type="term" value="F:tRNA pseudouridine(38-40) synthase activity"/>
    <property type="evidence" value="ECO:0007669"/>
    <property type="project" value="UniProtKB-EC"/>
</dbReference>
<evidence type="ECO:0000256" key="1">
    <source>
        <dbReference type="ARBA" id="ARBA00009375"/>
    </source>
</evidence>
<dbReference type="InterPro" id="IPR001406">
    <property type="entry name" value="PsdUridine_synth_TruA"/>
</dbReference>
<keyword evidence="2 4" id="KW-0819">tRNA processing</keyword>
<evidence type="ECO:0000256" key="5">
    <source>
        <dbReference type="PIRSR" id="PIRSR001430-1"/>
    </source>
</evidence>
<dbReference type="Gene3D" id="3.30.70.580">
    <property type="entry name" value="Pseudouridine synthase I, catalytic domain, N-terminal subdomain"/>
    <property type="match status" value="1"/>
</dbReference>
<dbReference type="PANTHER" id="PTHR11142:SF0">
    <property type="entry name" value="TRNA PSEUDOURIDINE SYNTHASE-LIKE 1"/>
    <property type="match status" value="1"/>
</dbReference>
<evidence type="ECO:0000256" key="4">
    <source>
        <dbReference type="HAMAP-Rule" id="MF_00171"/>
    </source>
</evidence>
<dbReference type="CDD" id="cd02570">
    <property type="entry name" value="PseudoU_synth_EcTruA"/>
    <property type="match status" value="1"/>
</dbReference>
<feature type="domain" description="Pseudouridine synthase I TruA alpha/beta" evidence="8">
    <location>
        <begin position="142"/>
        <end position="244"/>
    </location>
</feature>